<accession>A0A512IFH7</accession>
<organism evidence="1 2">
    <name type="scientific">Kocuria turfanensis</name>
    <dbReference type="NCBI Taxonomy" id="388357"/>
    <lineage>
        <taxon>Bacteria</taxon>
        <taxon>Bacillati</taxon>
        <taxon>Actinomycetota</taxon>
        <taxon>Actinomycetes</taxon>
        <taxon>Micrococcales</taxon>
        <taxon>Micrococcaceae</taxon>
        <taxon>Kocuria</taxon>
    </lineage>
</organism>
<proteinExistence type="predicted"/>
<dbReference type="Proteomes" id="UP000321103">
    <property type="component" value="Unassembled WGS sequence"/>
</dbReference>
<name>A0A512IFH7_9MICC</name>
<dbReference type="AlphaFoldDB" id="A0A512IFH7"/>
<dbReference type="STRING" id="388357.GCA_001580365_03683"/>
<protein>
    <submittedName>
        <fullName evidence="1">Uncharacterized protein</fullName>
    </submittedName>
</protein>
<evidence type="ECO:0000313" key="2">
    <source>
        <dbReference type="Proteomes" id="UP000321103"/>
    </source>
</evidence>
<keyword evidence="2" id="KW-1185">Reference proteome</keyword>
<dbReference type="EMBL" id="BJZS01000087">
    <property type="protein sequence ID" value="GEO96428.1"/>
    <property type="molecule type" value="Genomic_DNA"/>
</dbReference>
<gene>
    <name evidence="1" type="ORF">KTU01_25510</name>
</gene>
<evidence type="ECO:0000313" key="1">
    <source>
        <dbReference type="EMBL" id="GEO96428.1"/>
    </source>
</evidence>
<reference evidence="1 2" key="1">
    <citation type="submission" date="2019-07" db="EMBL/GenBank/DDBJ databases">
        <title>Whole genome shotgun sequence of Kocuria turfanensis NBRC 107627.</title>
        <authorList>
            <person name="Hosoyama A."/>
            <person name="Uohara A."/>
            <person name="Ohji S."/>
            <person name="Ichikawa N."/>
        </authorList>
    </citation>
    <scope>NUCLEOTIDE SEQUENCE [LARGE SCALE GENOMIC DNA]</scope>
    <source>
        <strain evidence="1 2">NBRC 107627</strain>
    </source>
</reference>
<sequence length="59" mass="6624">MVEDWRPGTDGMVTLSAYVCVYVQTHERGLLGVTLHEALETLNTVRTQYLDRLRSGLTG</sequence>
<comment type="caution">
    <text evidence="1">The sequence shown here is derived from an EMBL/GenBank/DDBJ whole genome shotgun (WGS) entry which is preliminary data.</text>
</comment>